<dbReference type="GO" id="GO:0007266">
    <property type="term" value="P:Rho protein signal transduction"/>
    <property type="evidence" value="ECO:0007669"/>
    <property type="project" value="TreeGrafter"/>
</dbReference>
<dbReference type="GO" id="GO:0005096">
    <property type="term" value="F:GTPase activator activity"/>
    <property type="evidence" value="ECO:0007669"/>
    <property type="project" value="TreeGrafter"/>
</dbReference>
<feature type="domain" description="Rho-GAP" evidence="2">
    <location>
        <begin position="300"/>
        <end position="451"/>
    </location>
</feature>
<proteinExistence type="predicted"/>
<evidence type="ECO:0000259" key="2">
    <source>
        <dbReference type="SMART" id="SM00324"/>
    </source>
</evidence>
<feature type="signal peptide" evidence="1">
    <location>
        <begin position="1"/>
        <end position="18"/>
    </location>
</feature>
<dbReference type="GO" id="GO:0051256">
    <property type="term" value="P:mitotic spindle midzone assembly"/>
    <property type="evidence" value="ECO:0007669"/>
    <property type="project" value="TreeGrafter"/>
</dbReference>
<reference evidence="3 4" key="1">
    <citation type="submission" date="2020-08" db="EMBL/GenBank/DDBJ databases">
        <authorList>
            <person name="Hejnol A."/>
        </authorList>
    </citation>
    <scope>NUCLEOTIDE SEQUENCE [LARGE SCALE GENOMIC DNA]</scope>
</reference>
<sequence length="487" mass="56228">MLIVASLTLLLYIVTVKCLNVSNYDDYTDYVISDMVYDDLKNLSFRDTDIDERHGEKRMIDPSHQSGDGGVTEILFGTSVKPEMEKLVEKDIFKTYFGSIGRALITGSELDSVEFVYEPIEFVREHSRRKSKRKGKKSKIRFSREGLAEDSLPSKSDSSYIVSFKEKDMNNLHIHKAYSEQNGQRRPSHAYIEIPNRKKRKRKRNHDKKHHDKAIDLSHLKKITTVHSLDSNKYERNNNRATSEKYKYFKDKIGNMAICKFDIHASCKDSANRMTRLYCVPLKNILNCKSIAECSLDTNPKIPGIIIHCIREIERRGLNEENIYESFAIEKDINFILKLLMKGEYFNLTEVNIHLVANLLKGLSKWTETADETKKLIEKLPTPNKDTLAYIILHLKRLMIPNPGETDETFAQIFSELLFTYPSSYERDHVVTLEYPSLATSVLVMLNIDKSFWNNMLSVPDGYKGPIKFYDCEEQSPLTNTEGTSNT</sequence>
<dbReference type="SMART" id="SM00324">
    <property type="entry name" value="RhoGAP"/>
    <property type="match status" value="1"/>
</dbReference>
<evidence type="ECO:0000313" key="3">
    <source>
        <dbReference type="EMBL" id="CAD5114499.1"/>
    </source>
</evidence>
<gene>
    <name evidence="3" type="ORF">DGYR_LOCUS3335</name>
</gene>
<dbReference type="PANTHER" id="PTHR46199">
    <property type="entry name" value="RAC GTPASE-ACTIVATING PROTEIN 1"/>
    <property type="match status" value="1"/>
</dbReference>
<accession>A0A7I8VFN5</accession>
<dbReference type="Gene3D" id="1.10.555.10">
    <property type="entry name" value="Rho GTPase activation protein"/>
    <property type="match status" value="2"/>
</dbReference>
<dbReference type="InterPro" id="IPR008936">
    <property type="entry name" value="Rho_GTPase_activation_prot"/>
</dbReference>
<keyword evidence="1" id="KW-0732">Signal</keyword>
<name>A0A7I8VFN5_9ANNE</name>
<dbReference type="EMBL" id="CAJFCJ010000005">
    <property type="protein sequence ID" value="CAD5114499.1"/>
    <property type="molecule type" value="Genomic_DNA"/>
</dbReference>
<protein>
    <submittedName>
        <fullName evidence="3">DgyrCDS3623</fullName>
    </submittedName>
</protein>
<dbReference type="InterPro" id="IPR000198">
    <property type="entry name" value="RhoGAP_dom"/>
</dbReference>
<dbReference type="GO" id="GO:0032154">
    <property type="term" value="C:cleavage furrow"/>
    <property type="evidence" value="ECO:0007669"/>
    <property type="project" value="TreeGrafter"/>
</dbReference>
<organism evidence="3 4">
    <name type="scientific">Dimorphilus gyrociliatus</name>
    <dbReference type="NCBI Taxonomy" id="2664684"/>
    <lineage>
        <taxon>Eukaryota</taxon>
        <taxon>Metazoa</taxon>
        <taxon>Spiralia</taxon>
        <taxon>Lophotrochozoa</taxon>
        <taxon>Annelida</taxon>
        <taxon>Polychaeta</taxon>
        <taxon>Polychaeta incertae sedis</taxon>
        <taxon>Dinophilidae</taxon>
        <taxon>Dimorphilus</taxon>
    </lineage>
</organism>
<evidence type="ECO:0000256" key="1">
    <source>
        <dbReference type="SAM" id="SignalP"/>
    </source>
</evidence>
<keyword evidence="4" id="KW-1185">Reference proteome</keyword>
<dbReference type="AlphaFoldDB" id="A0A7I8VFN5"/>
<dbReference type="GO" id="GO:0051233">
    <property type="term" value="C:spindle midzone"/>
    <property type="evidence" value="ECO:0007669"/>
    <property type="project" value="TreeGrafter"/>
</dbReference>
<dbReference type="GO" id="GO:0000281">
    <property type="term" value="P:mitotic cytokinesis"/>
    <property type="evidence" value="ECO:0007669"/>
    <property type="project" value="TreeGrafter"/>
</dbReference>
<dbReference type="Proteomes" id="UP000549394">
    <property type="component" value="Unassembled WGS sequence"/>
</dbReference>
<dbReference type="GO" id="GO:0005634">
    <property type="term" value="C:nucleus"/>
    <property type="evidence" value="ECO:0007669"/>
    <property type="project" value="TreeGrafter"/>
</dbReference>
<dbReference type="GO" id="GO:0030496">
    <property type="term" value="C:midbody"/>
    <property type="evidence" value="ECO:0007669"/>
    <property type="project" value="TreeGrafter"/>
</dbReference>
<dbReference type="GO" id="GO:0097149">
    <property type="term" value="C:centralspindlin complex"/>
    <property type="evidence" value="ECO:0007669"/>
    <property type="project" value="TreeGrafter"/>
</dbReference>
<dbReference type="Pfam" id="PF00620">
    <property type="entry name" value="RhoGAP"/>
    <property type="match status" value="1"/>
</dbReference>
<comment type="caution">
    <text evidence="3">The sequence shown here is derived from an EMBL/GenBank/DDBJ whole genome shotgun (WGS) entry which is preliminary data.</text>
</comment>
<dbReference type="PANTHER" id="PTHR46199:SF3">
    <property type="entry name" value="RAC GTPASE-ACTIVATING PROTEIN 1"/>
    <property type="match status" value="1"/>
</dbReference>
<evidence type="ECO:0000313" key="4">
    <source>
        <dbReference type="Proteomes" id="UP000549394"/>
    </source>
</evidence>
<feature type="chain" id="PRO_5029885301" evidence="1">
    <location>
        <begin position="19"/>
        <end position="487"/>
    </location>
</feature>
<dbReference type="SUPFAM" id="SSF48350">
    <property type="entry name" value="GTPase activation domain, GAP"/>
    <property type="match status" value="1"/>
</dbReference>